<dbReference type="Pfam" id="PF10502">
    <property type="entry name" value="Peptidase_S26"/>
    <property type="match status" value="1"/>
</dbReference>
<keyword evidence="7" id="KW-0472">Membrane</keyword>
<protein>
    <recommendedName>
        <fullName evidence="3">signal peptidase I</fullName>
        <ecNumber evidence="3">3.4.21.89</ecNumber>
    </recommendedName>
</protein>
<dbReference type="SUPFAM" id="SSF51306">
    <property type="entry name" value="LexA/Signal peptidase"/>
    <property type="match status" value="1"/>
</dbReference>
<evidence type="ECO:0000256" key="5">
    <source>
        <dbReference type="ARBA" id="ARBA00022801"/>
    </source>
</evidence>
<dbReference type="PRINTS" id="PR00727">
    <property type="entry name" value="LEADERPTASE"/>
</dbReference>
<evidence type="ECO:0000313" key="9">
    <source>
        <dbReference type="EMBL" id="VAX01030.1"/>
    </source>
</evidence>
<dbReference type="EC" id="3.4.21.89" evidence="3"/>
<feature type="transmembrane region" description="Helical" evidence="7">
    <location>
        <begin position="6"/>
        <end position="26"/>
    </location>
</feature>
<evidence type="ECO:0000259" key="8">
    <source>
        <dbReference type="Pfam" id="PF10502"/>
    </source>
</evidence>
<reference evidence="9" key="1">
    <citation type="submission" date="2018-06" db="EMBL/GenBank/DDBJ databases">
        <authorList>
            <person name="Zhirakovskaya E."/>
        </authorList>
    </citation>
    <scope>NUCLEOTIDE SEQUENCE</scope>
</reference>
<comment type="similarity">
    <text evidence="2">Belongs to the peptidase S26 family.</text>
</comment>
<name>A0A3B1AS25_9ZZZZ</name>
<dbReference type="PROSITE" id="PS00761">
    <property type="entry name" value="SPASE_I_3"/>
    <property type="match status" value="1"/>
</dbReference>
<dbReference type="PANTHER" id="PTHR43390">
    <property type="entry name" value="SIGNAL PEPTIDASE I"/>
    <property type="match status" value="1"/>
</dbReference>
<keyword evidence="4" id="KW-0645">Protease</keyword>
<dbReference type="GO" id="GO:0016020">
    <property type="term" value="C:membrane"/>
    <property type="evidence" value="ECO:0007669"/>
    <property type="project" value="InterPro"/>
</dbReference>
<dbReference type="PROSITE" id="PS00760">
    <property type="entry name" value="SPASE_I_2"/>
    <property type="match status" value="1"/>
</dbReference>
<comment type="catalytic activity">
    <reaction evidence="1">
        <text>Cleavage of hydrophobic, N-terminal signal or leader sequences from secreted and periplasmic proteins.</text>
        <dbReference type="EC" id="3.4.21.89"/>
    </reaction>
</comment>
<dbReference type="InterPro" id="IPR019533">
    <property type="entry name" value="Peptidase_S26"/>
</dbReference>
<dbReference type="GO" id="GO:0006465">
    <property type="term" value="P:signal peptide processing"/>
    <property type="evidence" value="ECO:0007669"/>
    <property type="project" value="InterPro"/>
</dbReference>
<dbReference type="AlphaFoldDB" id="A0A3B1AS25"/>
<accession>A0A3B1AS25</accession>
<evidence type="ECO:0000256" key="1">
    <source>
        <dbReference type="ARBA" id="ARBA00000677"/>
    </source>
</evidence>
<feature type="transmembrane region" description="Helical" evidence="7">
    <location>
        <begin position="67"/>
        <end position="85"/>
    </location>
</feature>
<feature type="region of interest" description="Disordered" evidence="6">
    <location>
        <begin position="35"/>
        <end position="54"/>
    </location>
</feature>
<gene>
    <name evidence="9" type="ORF">MNBD_GAMMA21-2886</name>
</gene>
<organism evidence="9">
    <name type="scientific">hydrothermal vent metagenome</name>
    <dbReference type="NCBI Taxonomy" id="652676"/>
    <lineage>
        <taxon>unclassified sequences</taxon>
        <taxon>metagenomes</taxon>
        <taxon>ecological metagenomes</taxon>
    </lineage>
</organism>
<dbReference type="PROSITE" id="PS00501">
    <property type="entry name" value="SPASE_I_1"/>
    <property type="match status" value="1"/>
</dbReference>
<keyword evidence="7" id="KW-0812">Transmembrane</keyword>
<dbReference type="Gene3D" id="2.10.109.10">
    <property type="entry name" value="Umud Fragment, subunit A"/>
    <property type="match status" value="1"/>
</dbReference>
<dbReference type="InterPro" id="IPR019756">
    <property type="entry name" value="Pept_S26A_signal_pept_1_Ser-AS"/>
</dbReference>
<evidence type="ECO:0000256" key="2">
    <source>
        <dbReference type="ARBA" id="ARBA00009370"/>
    </source>
</evidence>
<dbReference type="EMBL" id="UOFR01000081">
    <property type="protein sequence ID" value="VAX01030.1"/>
    <property type="molecule type" value="Genomic_DNA"/>
</dbReference>
<evidence type="ECO:0000256" key="7">
    <source>
        <dbReference type="SAM" id="Phobius"/>
    </source>
</evidence>
<dbReference type="PANTHER" id="PTHR43390:SF1">
    <property type="entry name" value="CHLOROPLAST PROCESSING PEPTIDASE"/>
    <property type="match status" value="1"/>
</dbReference>
<dbReference type="CDD" id="cd06530">
    <property type="entry name" value="S26_SPase_I"/>
    <property type="match status" value="1"/>
</dbReference>
<dbReference type="InterPro" id="IPR019757">
    <property type="entry name" value="Pept_S26A_signal_pept_1_Lys-AS"/>
</dbReference>
<evidence type="ECO:0000256" key="6">
    <source>
        <dbReference type="SAM" id="MobiDB-lite"/>
    </source>
</evidence>
<evidence type="ECO:0000256" key="4">
    <source>
        <dbReference type="ARBA" id="ARBA00022670"/>
    </source>
</evidence>
<dbReference type="InterPro" id="IPR019758">
    <property type="entry name" value="Pept_S26A_signal_pept_1_CS"/>
</dbReference>
<dbReference type="InterPro" id="IPR036286">
    <property type="entry name" value="LexA/Signal_pep-like_sf"/>
</dbReference>
<sequence length="275" mass="31561">MNIDFTAVLAVLSIVTGVIWGAYVLLLKVKNKDQENTEGKGDTTKDKSAKDKTTKEASKKEPLLVEFSRFLFPVFMVVLVVRGFLVEPFQIPSGSMLPTLEAGDYILVNKFSYGLRSPLGYFKIIDLGQPERGDVIVFRYPENPKIDYIKRVVGVPGDRLKYVNKVLYINDEPMTIKALQPYAKDPRFMELQEELGEVTHNVLQNPYESNMPIGEITIPENKYFVFGDNRDNSRDSRYWGFVPDENLKGRAFMIWLHKKEGEWPSQWPRIGTIIE</sequence>
<dbReference type="GO" id="GO:0004252">
    <property type="term" value="F:serine-type endopeptidase activity"/>
    <property type="evidence" value="ECO:0007669"/>
    <property type="project" value="InterPro"/>
</dbReference>
<keyword evidence="7" id="KW-1133">Transmembrane helix</keyword>
<proteinExistence type="inferred from homology"/>
<dbReference type="InterPro" id="IPR000223">
    <property type="entry name" value="Pept_S26A_signal_pept_1"/>
</dbReference>
<evidence type="ECO:0000256" key="3">
    <source>
        <dbReference type="ARBA" id="ARBA00013208"/>
    </source>
</evidence>
<feature type="domain" description="Peptidase S26" evidence="8">
    <location>
        <begin position="65"/>
        <end position="255"/>
    </location>
</feature>
<keyword evidence="5 9" id="KW-0378">Hydrolase</keyword>
<dbReference type="GO" id="GO:0009003">
    <property type="term" value="F:signal peptidase activity"/>
    <property type="evidence" value="ECO:0007669"/>
    <property type="project" value="UniProtKB-EC"/>
</dbReference>
<dbReference type="NCBIfam" id="TIGR02227">
    <property type="entry name" value="sigpep_I_bact"/>
    <property type="match status" value="1"/>
</dbReference>